<dbReference type="EMBL" id="LAZR01009011">
    <property type="protein sequence ID" value="KKM75244.1"/>
    <property type="molecule type" value="Genomic_DNA"/>
</dbReference>
<protein>
    <submittedName>
        <fullName evidence="1">Uncharacterized protein</fullName>
    </submittedName>
</protein>
<dbReference type="AlphaFoldDB" id="A0A0F9JZK6"/>
<proteinExistence type="predicted"/>
<evidence type="ECO:0000313" key="1">
    <source>
        <dbReference type="EMBL" id="KKM75244.1"/>
    </source>
</evidence>
<name>A0A0F9JZK6_9ZZZZ</name>
<organism evidence="1">
    <name type="scientific">marine sediment metagenome</name>
    <dbReference type="NCBI Taxonomy" id="412755"/>
    <lineage>
        <taxon>unclassified sequences</taxon>
        <taxon>metagenomes</taxon>
        <taxon>ecological metagenomes</taxon>
    </lineage>
</organism>
<sequence>MKKICLIISCMIALFVLLFISENYNNKRIEAETTRGTISTTVTKVLFSGAFRTDVDTFGTDTSDPLPTGDAENFTLWVKQEKSSGASTTAIYWRESITYDRKSGTAAEWTGTSTIVVSLAVDGYWHPYTISPSMGGWLQFMVKGDGIADAGTNTVQLKLSSK</sequence>
<comment type="caution">
    <text evidence="1">The sequence shown here is derived from an EMBL/GenBank/DDBJ whole genome shotgun (WGS) entry which is preliminary data.</text>
</comment>
<accession>A0A0F9JZK6</accession>
<reference evidence="1" key="1">
    <citation type="journal article" date="2015" name="Nature">
        <title>Complex archaea that bridge the gap between prokaryotes and eukaryotes.</title>
        <authorList>
            <person name="Spang A."/>
            <person name="Saw J.H."/>
            <person name="Jorgensen S.L."/>
            <person name="Zaremba-Niedzwiedzka K."/>
            <person name="Martijn J."/>
            <person name="Lind A.E."/>
            <person name="van Eijk R."/>
            <person name="Schleper C."/>
            <person name="Guy L."/>
            <person name="Ettema T.J."/>
        </authorList>
    </citation>
    <scope>NUCLEOTIDE SEQUENCE</scope>
</reference>
<gene>
    <name evidence="1" type="ORF">LCGC14_1392200</name>
</gene>